<gene>
    <name evidence="2" type="ORF">AWB80_07562</name>
</gene>
<comment type="caution">
    <text evidence="2">The sequence shown here is derived from an EMBL/GenBank/DDBJ whole genome shotgun (WGS) entry which is preliminary data.</text>
</comment>
<dbReference type="AlphaFoldDB" id="A0A158DVQ3"/>
<evidence type="ECO:0000256" key="1">
    <source>
        <dbReference type="SAM" id="SignalP"/>
    </source>
</evidence>
<evidence type="ECO:0000313" key="2">
    <source>
        <dbReference type="EMBL" id="SAK98634.1"/>
    </source>
</evidence>
<sequence length="106" mass="11896">MKRAVLAAILALASSAYAADSQWWVAQRNGICLSLGEEFPGMRTPEEAWAKMIAGVPVENRIRIKHVSSTVTTFRDAFGRFPPLVMVKGHERCQAEIEKWNNPYGY</sequence>
<dbReference type="EMBL" id="FCOE02000050">
    <property type="protein sequence ID" value="SAK98634.1"/>
    <property type="molecule type" value="Genomic_DNA"/>
</dbReference>
<proteinExistence type="predicted"/>
<organism evidence="2 3">
    <name type="scientific">Caballeronia pedi</name>
    <dbReference type="NCBI Taxonomy" id="1777141"/>
    <lineage>
        <taxon>Bacteria</taxon>
        <taxon>Pseudomonadati</taxon>
        <taxon>Pseudomonadota</taxon>
        <taxon>Betaproteobacteria</taxon>
        <taxon>Burkholderiales</taxon>
        <taxon>Burkholderiaceae</taxon>
        <taxon>Caballeronia</taxon>
    </lineage>
</organism>
<protein>
    <recommendedName>
        <fullName evidence="4">Lipoprotein</fullName>
    </recommendedName>
</protein>
<name>A0A158DVQ3_9BURK</name>
<reference evidence="2" key="1">
    <citation type="submission" date="2016-01" db="EMBL/GenBank/DDBJ databases">
        <authorList>
            <person name="Peeters C."/>
        </authorList>
    </citation>
    <scope>NUCLEOTIDE SEQUENCE [LARGE SCALE GENOMIC DNA]</scope>
    <source>
        <strain evidence="2">LMG 29323</strain>
    </source>
</reference>
<feature type="signal peptide" evidence="1">
    <location>
        <begin position="1"/>
        <end position="18"/>
    </location>
</feature>
<evidence type="ECO:0000313" key="3">
    <source>
        <dbReference type="Proteomes" id="UP000054911"/>
    </source>
</evidence>
<feature type="chain" id="PRO_5007624554" description="Lipoprotein" evidence="1">
    <location>
        <begin position="19"/>
        <end position="106"/>
    </location>
</feature>
<keyword evidence="1" id="KW-0732">Signal</keyword>
<dbReference type="RefSeq" id="WP_061179759.1">
    <property type="nucleotide sequence ID" value="NZ_FCOE02000050.1"/>
</dbReference>
<dbReference type="Proteomes" id="UP000054911">
    <property type="component" value="Unassembled WGS sequence"/>
</dbReference>
<keyword evidence="3" id="KW-1185">Reference proteome</keyword>
<accession>A0A158DVQ3</accession>
<dbReference type="STRING" id="1777141.AWB80_07562"/>
<evidence type="ECO:0008006" key="4">
    <source>
        <dbReference type="Google" id="ProtNLM"/>
    </source>
</evidence>